<evidence type="ECO:0000313" key="2">
    <source>
        <dbReference type="Proteomes" id="UP000639396"/>
    </source>
</evidence>
<sequence>MRKEHTVYFKIFRKDETKLLRGLIYLESGAQPTLQDFEQCLKACGHNVRIEDTEKFIFRATEAGEEYVIDVLEDYEKTNRDLHVESLAKTFIKNDIPL</sequence>
<accession>A0A927H1V0</accession>
<dbReference type="RefSeq" id="WP_190930203.1">
    <property type="nucleotide sequence ID" value="NZ_JACXJA010000030.1"/>
</dbReference>
<reference evidence="1" key="1">
    <citation type="submission" date="2020-09" db="EMBL/GenBank/DDBJ databases">
        <title>A novel bacterium of genus Paenibacillus, isolated from South China Sea.</title>
        <authorList>
            <person name="Huang H."/>
            <person name="Mo K."/>
            <person name="Hu Y."/>
        </authorList>
    </citation>
    <scope>NUCLEOTIDE SEQUENCE</scope>
    <source>
        <strain evidence="1">IB182363</strain>
    </source>
</reference>
<evidence type="ECO:0000313" key="1">
    <source>
        <dbReference type="EMBL" id="MBD2864587.1"/>
    </source>
</evidence>
<organism evidence="1 2">
    <name type="scientific">Paenibacillus oceani</name>
    <dbReference type="NCBI Taxonomy" id="2772510"/>
    <lineage>
        <taxon>Bacteria</taxon>
        <taxon>Bacillati</taxon>
        <taxon>Bacillota</taxon>
        <taxon>Bacilli</taxon>
        <taxon>Bacillales</taxon>
        <taxon>Paenibacillaceae</taxon>
        <taxon>Paenibacillus</taxon>
    </lineage>
</organism>
<dbReference type="Proteomes" id="UP000639396">
    <property type="component" value="Unassembled WGS sequence"/>
</dbReference>
<dbReference type="AlphaFoldDB" id="A0A927H1V0"/>
<name>A0A927H1V0_9BACL</name>
<keyword evidence="2" id="KW-1185">Reference proteome</keyword>
<protein>
    <submittedName>
        <fullName evidence="1">Uncharacterized protein</fullName>
    </submittedName>
</protein>
<proteinExistence type="predicted"/>
<dbReference type="EMBL" id="JACXJA010000030">
    <property type="protein sequence ID" value="MBD2864587.1"/>
    <property type="molecule type" value="Genomic_DNA"/>
</dbReference>
<gene>
    <name evidence="1" type="ORF">IDH45_21590</name>
</gene>
<comment type="caution">
    <text evidence="1">The sequence shown here is derived from an EMBL/GenBank/DDBJ whole genome shotgun (WGS) entry which is preliminary data.</text>
</comment>